<organism evidence="1 2">
    <name type="scientific">Amphritea atlantica</name>
    <dbReference type="NCBI Taxonomy" id="355243"/>
    <lineage>
        <taxon>Bacteria</taxon>
        <taxon>Pseudomonadati</taxon>
        <taxon>Pseudomonadota</taxon>
        <taxon>Gammaproteobacteria</taxon>
        <taxon>Oceanospirillales</taxon>
        <taxon>Oceanospirillaceae</taxon>
        <taxon>Amphritea</taxon>
    </lineage>
</organism>
<evidence type="ECO:0000313" key="1">
    <source>
        <dbReference type="EMBL" id="UTW02811.1"/>
    </source>
</evidence>
<keyword evidence="2" id="KW-1185">Reference proteome</keyword>
<accession>A0ABY5GVD2</accession>
<gene>
    <name evidence="1" type="ORF">KDX31_15905</name>
</gene>
<sequence>MSIELLKARIEEGLQSKEKTERGRFTHHRTALNILLKKQIVSEADLTLALTSDLNNTLFNLRAKLESEGKSDTRSPLTRVRRLAEFYSAISNINVDALSFTETLQAAAKRKYGDRLWTGPITPETQKKIKTAYITYREVAREIISAAIASCPEAWVNVKSTTNPPGPFGSASKVLRDYLTGESIPAERVPDIRIHFIEGFFHLPHNTLLNKILRKVDHNNRGLSKSEKDLSAVNRKKYKYTKLSADLHKVFDEYCAYKIHGAQPVLANIPDSLRKSEFFEQRAKVRENNKRSEVWTKNSKELSGSARAFHTELLGFQDYCIHNENTPFEAVGSKHLTDPHLLSRMSEYASTLETGGSKYGRILNFIKRGCEKQGYLRFCADRGERSMDQFADCLDYILEEYPAWLDSTKKSVGQRGKAGMKGKKNVQFLLKMPFMDRRKAMYDASCWLMQRAESFALEAKHKAELTKDAKGSVHAEKLKKSAAAKIRKALTYSRAALIQEMAFCNIPREGNLTELKYYPYARSQNERFSSLTWLRQRNRFRLYIPCHGASIINPDNGKTYRVLKNAEAKNAVDIDIELPENLTPLIKKYLKIREQYITLDLIPFGGLSNPVDMEFFFPWRSIRDESINNPEIASLRRLFIEVPAKLGDSFRSITYQAYVHTAPEEKQQGINIHGLRHLVAETHLDEFPGDFVGAAAKLNDDPEQIIKTYGDRNRSKAMRRVAESEQVGSDFTY</sequence>
<evidence type="ECO:0008006" key="3">
    <source>
        <dbReference type="Google" id="ProtNLM"/>
    </source>
</evidence>
<reference evidence="1" key="1">
    <citation type="submission" date="2021-04" db="EMBL/GenBank/DDBJ databases">
        <title>Oceanospirillales bacteria with DddD are important DMSP degraders in coastal seawater.</title>
        <authorList>
            <person name="Liu J."/>
        </authorList>
    </citation>
    <scope>NUCLEOTIDE SEQUENCE</scope>
    <source>
        <strain evidence="1">GY6</strain>
    </source>
</reference>
<protein>
    <recommendedName>
        <fullName evidence="3">Phage integrase family protein</fullName>
    </recommendedName>
</protein>
<evidence type="ECO:0000313" key="2">
    <source>
        <dbReference type="Proteomes" id="UP001059950"/>
    </source>
</evidence>
<dbReference type="EMBL" id="CP073344">
    <property type="protein sequence ID" value="UTW02811.1"/>
    <property type="molecule type" value="Genomic_DNA"/>
</dbReference>
<dbReference type="Proteomes" id="UP001059950">
    <property type="component" value="Chromosome"/>
</dbReference>
<proteinExistence type="predicted"/>
<name>A0ABY5GVD2_9GAMM</name>